<dbReference type="SUPFAM" id="SSF52540">
    <property type="entry name" value="P-loop containing nucleoside triphosphate hydrolases"/>
    <property type="match status" value="1"/>
</dbReference>
<dbReference type="CDD" id="cd00009">
    <property type="entry name" value="AAA"/>
    <property type="match status" value="1"/>
</dbReference>
<dbReference type="InterPro" id="IPR045427">
    <property type="entry name" value="MoxR"/>
</dbReference>
<dbReference type="Pfam" id="PF20030">
    <property type="entry name" value="bpMoxR"/>
    <property type="match status" value="1"/>
</dbReference>
<comment type="caution">
    <text evidence="3">The sequence shown here is derived from an EMBL/GenBank/DDBJ whole genome shotgun (WGS) entry which is preliminary data.</text>
</comment>
<name>A0ABQ5RLF9_9CHLO</name>
<proteinExistence type="predicted"/>
<reference evidence="3 4" key="1">
    <citation type="journal article" date="2023" name="IScience">
        <title>Expanded male sex-determining region conserved during the evolution of homothallism in the green alga Volvox.</title>
        <authorList>
            <person name="Yamamoto K."/>
            <person name="Matsuzaki R."/>
            <person name="Mahakham W."/>
            <person name="Heman W."/>
            <person name="Sekimoto H."/>
            <person name="Kawachi M."/>
            <person name="Minakuchi Y."/>
            <person name="Toyoda A."/>
            <person name="Nozaki H."/>
        </authorList>
    </citation>
    <scope>NUCLEOTIDE SEQUENCE [LARGE SCALE GENOMIC DNA]</scope>
    <source>
        <strain evidence="3 4">NIES-4468</strain>
    </source>
</reference>
<gene>
    <name evidence="3" type="ORF">VaNZ11_000185</name>
</gene>
<dbReference type="Gene3D" id="3.40.50.300">
    <property type="entry name" value="P-loop containing nucleotide triphosphate hydrolases"/>
    <property type="match status" value="1"/>
</dbReference>
<dbReference type="InterPro" id="IPR027417">
    <property type="entry name" value="P-loop_NTPase"/>
</dbReference>
<dbReference type="InterPro" id="IPR050513">
    <property type="entry name" value="RavA_ATPases"/>
</dbReference>
<dbReference type="Proteomes" id="UP001165090">
    <property type="component" value="Unassembled WGS sequence"/>
</dbReference>
<evidence type="ECO:0008006" key="5">
    <source>
        <dbReference type="Google" id="ProtNLM"/>
    </source>
</evidence>
<evidence type="ECO:0000313" key="4">
    <source>
        <dbReference type="Proteomes" id="UP001165090"/>
    </source>
</evidence>
<keyword evidence="4" id="KW-1185">Reference proteome</keyword>
<feature type="domain" description="ATPase RavA-like AAA lid" evidence="1">
    <location>
        <begin position="350"/>
        <end position="422"/>
    </location>
</feature>
<dbReference type="PANTHER" id="PTHR32204:SF0">
    <property type="entry name" value="ATPASE RAVA"/>
    <property type="match status" value="1"/>
</dbReference>
<dbReference type="InterPro" id="IPR041538">
    <property type="entry name" value="RavA-like_AAA_lid"/>
</dbReference>
<feature type="domain" description="MoxR" evidence="2">
    <location>
        <begin position="117"/>
        <end position="294"/>
    </location>
</feature>
<evidence type="ECO:0000259" key="1">
    <source>
        <dbReference type="Pfam" id="PF17868"/>
    </source>
</evidence>
<evidence type="ECO:0000313" key="3">
    <source>
        <dbReference type="EMBL" id="GLI58480.1"/>
    </source>
</evidence>
<accession>A0ABQ5RLF9</accession>
<evidence type="ECO:0000259" key="2">
    <source>
        <dbReference type="Pfam" id="PF20030"/>
    </source>
</evidence>
<sequence>MLLTAHSSATTLPRGRQAAKLIANVVFPPYQSSLQRVTPARISKARPSRVVYVAGAYGDFMERERKTNADITSIRVEVENAMGAVKAKLSQAASGAGFLSLQRDPALAIQAERLKAKLKNAINVMQEGLVERDAEVRLLLLAALAGEHILLIGPPGTAKSEVGRRLNSLVDGTYFERLLTRFSVPEELFGPLSMRALENDEYIRQVDGYLPTAEVAFIDEIFKANSAILNTLLTLINERLFDNGNKRTTVPLISMVGASNELPESEELDALYDRFLVRRQVRQVSPAGVAQMLTYYSGSEAVAAAASRAAGGGSGSVYGSTGVDPSLRLTRQDIVRCKAAALSSVRVPQSVIQMVTDLRIHLQERFEPPVYVSDRRLVKSIQLLQVAAYCNGRDTVTEYDCLLLQHVLWQRPEQSDRIHDWVISQLSIDDGLKQVQYLLGGLFSRACRCLGNADKLADIKVASYSCIHKAGSTTLVTGRKEAEVSALVQLLSDKYHQVAGNLSDGFPVVLDNLWLGSEESAAVATALEPKLVKTRAAVEQVLYDVLTLEVALKFGSDPVTLANLMPRQWADFIRNSDIGDLKPMGTTPLAGVSRKP</sequence>
<dbReference type="Pfam" id="PF17868">
    <property type="entry name" value="AAA_lid_8"/>
    <property type="match status" value="1"/>
</dbReference>
<organism evidence="3 4">
    <name type="scientific">Volvox africanus</name>
    <dbReference type="NCBI Taxonomy" id="51714"/>
    <lineage>
        <taxon>Eukaryota</taxon>
        <taxon>Viridiplantae</taxon>
        <taxon>Chlorophyta</taxon>
        <taxon>core chlorophytes</taxon>
        <taxon>Chlorophyceae</taxon>
        <taxon>CS clade</taxon>
        <taxon>Chlamydomonadales</taxon>
        <taxon>Volvocaceae</taxon>
        <taxon>Volvox</taxon>
    </lineage>
</organism>
<dbReference type="PANTHER" id="PTHR32204">
    <property type="entry name" value="ATPASE RAVA"/>
    <property type="match status" value="1"/>
</dbReference>
<protein>
    <recommendedName>
        <fullName evidence="5">AAA+ ATPase domain-containing protein</fullName>
    </recommendedName>
</protein>
<dbReference type="EMBL" id="BSDZ01000003">
    <property type="protein sequence ID" value="GLI58480.1"/>
    <property type="molecule type" value="Genomic_DNA"/>
</dbReference>